<keyword evidence="1" id="KW-0812">Transmembrane</keyword>
<keyword evidence="1" id="KW-1133">Transmembrane helix</keyword>
<gene>
    <name evidence="2" type="ORF">Dbus_chrXg3</name>
</gene>
<proteinExistence type="predicted"/>
<keyword evidence="1" id="KW-0472">Membrane</keyword>
<dbReference type="EMBL" id="CP012528">
    <property type="protein sequence ID" value="ALC48147.1"/>
    <property type="molecule type" value="Genomic_DNA"/>
</dbReference>
<keyword evidence="3" id="KW-1185">Reference proteome</keyword>
<evidence type="ECO:0000313" key="3">
    <source>
        <dbReference type="Proteomes" id="UP000494163"/>
    </source>
</evidence>
<evidence type="ECO:0000256" key="1">
    <source>
        <dbReference type="SAM" id="Phobius"/>
    </source>
</evidence>
<organism evidence="2 3">
    <name type="scientific">Drosophila busckii</name>
    <name type="common">Fruit fly</name>
    <dbReference type="NCBI Taxonomy" id="30019"/>
    <lineage>
        <taxon>Eukaryota</taxon>
        <taxon>Metazoa</taxon>
        <taxon>Ecdysozoa</taxon>
        <taxon>Arthropoda</taxon>
        <taxon>Hexapoda</taxon>
        <taxon>Insecta</taxon>
        <taxon>Pterygota</taxon>
        <taxon>Neoptera</taxon>
        <taxon>Endopterygota</taxon>
        <taxon>Diptera</taxon>
        <taxon>Brachycera</taxon>
        <taxon>Muscomorpha</taxon>
        <taxon>Ephydroidea</taxon>
        <taxon>Drosophilidae</taxon>
        <taxon>Drosophila</taxon>
    </lineage>
</organism>
<evidence type="ECO:0000313" key="2">
    <source>
        <dbReference type="EMBL" id="ALC48147.1"/>
    </source>
</evidence>
<accession>A0A0M4ETD2</accession>
<reference evidence="2 3" key="1">
    <citation type="submission" date="2015-08" db="EMBL/GenBank/DDBJ databases">
        <title>Ancestral chromatin configuration constrains chromatin evolution on differentiating sex chromosomes in Drosophila.</title>
        <authorList>
            <person name="Zhou Q."/>
            <person name="Bachtrog D."/>
        </authorList>
    </citation>
    <scope>NUCLEOTIDE SEQUENCE [LARGE SCALE GENOMIC DNA]</scope>
    <source>
        <tissue evidence="2">Whole larvae</tissue>
    </source>
</reference>
<feature type="transmembrane region" description="Helical" evidence="1">
    <location>
        <begin position="193"/>
        <end position="214"/>
    </location>
</feature>
<sequence length="221" mass="25119">MAQHIALGQLQRRRVQIVIGPKAEVYRIAVRLIADAHILQALQQRLVMRLHQLGYAGHITKHCQPKAWHASCCGRKLRQLLSQLLELGARLNLLEQLVRLLVPLRLYGRRLHMPGHNVATRIKERTALHIEASLKLVHLAIELLRDFHLLQLIVLQGQHPIMHRRRQCGHHMLQQGTPTAARQLGRTQLARTLATATTAAAVAATVSAVAWGSWERMRRIR</sequence>
<dbReference type="AlphaFoldDB" id="A0A0M4ETD2"/>
<protein>
    <submittedName>
        <fullName evidence="2">MED22</fullName>
    </submittedName>
</protein>
<name>A0A0M4ETD2_DROBS</name>
<dbReference type="Proteomes" id="UP000494163">
    <property type="component" value="Chromosome X"/>
</dbReference>